<proteinExistence type="predicted"/>
<dbReference type="Bgee" id="ENSDARG00000110517">
    <property type="expression patterns" value="Expressed in bone element"/>
</dbReference>
<dbReference type="RefSeq" id="XP_017213900.2">
    <property type="nucleotide sequence ID" value="XM_017358411.4"/>
</dbReference>
<name>A0ACD6B7U1_DANRE</name>
<organism evidence="1 2">
    <name type="scientific">Danio rerio</name>
    <name type="common">Zebrafish</name>
    <name type="synonym">Brachydanio rerio</name>
    <dbReference type="NCBI Taxonomy" id="7955"/>
    <lineage>
        <taxon>Eukaryota</taxon>
        <taxon>Metazoa</taxon>
        <taxon>Chordata</taxon>
        <taxon>Craniata</taxon>
        <taxon>Vertebrata</taxon>
        <taxon>Euteleostomi</taxon>
        <taxon>Actinopterygii</taxon>
        <taxon>Neopterygii</taxon>
        <taxon>Teleostei</taxon>
        <taxon>Ostariophysi</taxon>
        <taxon>Cypriniformes</taxon>
        <taxon>Danionidae</taxon>
        <taxon>Danioninae</taxon>
        <taxon>Danio</taxon>
    </lineage>
</organism>
<dbReference type="Proteomes" id="UP000000437">
    <property type="component" value="Chromosome 11"/>
</dbReference>
<dbReference type="OMA" id="TRSNTWK"/>
<evidence type="ECO:0000313" key="2">
    <source>
        <dbReference type="RefSeq" id="XP_017213900.2"/>
    </source>
</evidence>
<dbReference type="OrthoDB" id="2333662at2759"/>
<reference evidence="2" key="1">
    <citation type="submission" date="2025-08" db="UniProtKB">
        <authorList>
            <consortium name="RefSeq"/>
        </authorList>
    </citation>
    <scope>IDENTIFICATION</scope>
    <source>
        <strain evidence="2">Tuebingen</strain>
        <tissue evidence="2">Fibroblasts and whole tissue</tissue>
    </source>
</reference>
<keyword evidence="1" id="KW-1185">Reference proteome</keyword>
<dbReference type="KEGG" id="dre:108191666"/>
<gene>
    <name evidence="2" type="primary">LOC108191666</name>
</gene>
<dbReference type="GeneTree" id="ENSGT00600000085659"/>
<sequence length="224" mass="23123">MTENREITHDGDNDNDNSVNGEFYTCNLRKKNKKINLNVSSDVAEITRSNTWKGKLIKKDISKKPSVEIGSVNASLSGVIGIADTIDRPPAATAEGVYANSGAYATGNEYKPGKRLPKAGAFAEAGVGRARAEVGIYEAEAKGPNASAEAEASTTLRASAMAQAEIGSLSASAGPVGVRLGLGVDTGVSIGLDGLEVRVLGFGFSVGPRTSISFLGSEVSCSIL</sequence>
<accession>A0ACD6B7U1</accession>
<evidence type="ECO:0000313" key="1">
    <source>
        <dbReference type="Proteomes" id="UP000000437"/>
    </source>
</evidence>
<protein>
    <submittedName>
        <fullName evidence="2">Uncharacterized protein</fullName>
    </submittedName>
</protein>